<feature type="signal peptide" evidence="1">
    <location>
        <begin position="1"/>
        <end position="19"/>
    </location>
</feature>
<accession>A0ABS0YHC0</accession>
<dbReference type="EMBL" id="JAEMHL010000008">
    <property type="protein sequence ID" value="MBJ6751529.1"/>
    <property type="molecule type" value="Genomic_DNA"/>
</dbReference>
<sequence length="126" mass="13483">MKKLCLVLAALFVGGCAHAPAQSANTKEETVRAERDFSPAHAKEVIVKGKTTEKEILAKIGTPNSIKRRAVGVTTGPAQVWNYWTTPPMQAVAQGGPQPITRLTVIFDDKGVVHDYSGANTSVVIQ</sequence>
<name>A0ABS0YHC0_9BACT</name>
<dbReference type="Proteomes" id="UP000614714">
    <property type="component" value="Unassembled WGS sequence"/>
</dbReference>
<comment type="caution">
    <text evidence="2">The sequence shown here is derived from an EMBL/GenBank/DDBJ whole genome shotgun (WGS) entry which is preliminary data.</text>
</comment>
<gene>
    <name evidence="2" type="ORF">JFN91_15040</name>
</gene>
<protein>
    <recommendedName>
        <fullName evidence="4">Lipoprotein SmpA/OmlA domain-containing protein</fullName>
    </recommendedName>
</protein>
<evidence type="ECO:0000313" key="3">
    <source>
        <dbReference type="Proteomes" id="UP000614714"/>
    </source>
</evidence>
<feature type="chain" id="PRO_5047407530" description="Lipoprotein SmpA/OmlA domain-containing protein" evidence="1">
    <location>
        <begin position="20"/>
        <end position="126"/>
    </location>
</feature>
<proteinExistence type="predicted"/>
<evidence type="ECO:0000256" key="1">
    <source>
        <dbReference type="SAM" id="SignalP"/>
    </source>
</evidence>
<evidence type="ECO:0000313" key="2">
    <source>
        <dbReference type="EMBL" id="MBJ6751529.1"/>
    </source>
</evidence>
<keyword evidence="1" id="KW-0732">Signal</keyword>
<dbReference type="RefSeq" id="WP_199390007.1">
    <property type="nucleotide sequence ID" value="NZ_JAEMHL010000008.1"/>
</dbReference>
<dbReference type="PROSITE" id="PS51257">
    <property type="entry name" value="PROKAR_LIPOPROTEIN"/>
    <property type="match status" value="1"/>
</dbReference>
<evidence type="ECO:0008006" key="4">
    <source>
        <dbReference type="Google" id="ProtNLM"/>
    </source>
</evidence>
<reference evidence="2 3" key="1">
    <citation type="submission" date="2020-12" db="EMBL/GenBank/DDBJ databases">
        <title>Geomonas sp. Red421, isolated from paddy soil.</title>
        <authorList>
            <person name="Xu Z."/>
            <person name="Zhang Z."/>
            <person name="Masuda Y."/>
            <person name="Itoh H."/>
            <person name="Senoo K."/>
        </authorList>
    </citation>
    <scope>NUCLEOTIDE SEQUENCE [LARGE SCALE GENOMIC DNA]</scope>
    <source>
        <strain evidence="2 3">Red421</strain>
    </source>
</reference>
<organism evidence="2 3">
    <name type="scientific">Geomonas anaerohicana</name>
    <dbReference type="NCBI Taxonomy" id="2798583"/>
    <lineage>
        <taxon>Bacteria</taxon>
        <taxon>Pseudomonadati</taxon>
        <taxon>Thermodesulfobacteriota</taxon>
        <taxon>Desulfuromonadia</taxon>
        <taxon>Geobacterales</taxon>
        <taxon>Geobacteraceae</taxon>
        <taxon>Geomonas</taxon>
    </lineage>
</organism>
<keyword evidence="3" id="KW-1185">Reference proteome</keyword>